<feature type="signal peptide" evidence="1">
    <location>
        <begin position="1"/>
        <end position="27"/>
    </location>
</feature>
<name>A0ABQ2NCH4_9ACTN</name>
<evidence type="ECO:0008006" key="4">
    <source>
        <dbReference type="Google" id="ProtNLM"/>
    </source>
</evidence>
<dbReference type="EMBL" id="BMNI01000005">
    <property type="protein sequence ID" value="GGO90837.1"/>
    <property type="molecule type" value="Genomic_DNA"/>
</dbReference>
<reference evidence="3" key="1">
    <citation type="journal article" date="2019" name="Int. J. Syst. Evol. Microbiol.">
        <title>The Global Catalogue of Microorganisms (GCM) 10K type strain sequencing project: providing services to taxonomists for standard genome sequencing and annotation.</title>
        <authorList>
            <consortium name="The Broad Institute Genomics Platform"/>
            <consortium name="The Broad Institute Genome Sequencing Center for Infectious Disease"/>
            <person name="Wu L."/>
            <person name="Ma J."/>
        </authorList>
    </citation>
    <scope>NUCLEOTIDE SEQUENCE [LARGE SCALE GENOMIC DNA]</scope>
    <source>
        <strain evidence="3">CGMCC 4.7371</strain>
    </source>
</reference>
<comment type="caution">
    <text evidence="2">The sequence shown here is derived from an EMBL/GenBank/DDBJ whole genome shotgun (WGS) entry which is preliminary data.</text>
</comment>
<evidence type="ECO:0000313" key="3">
    <source>
        <dbReference type="Proteomes" id="UP000655410"/>
    </source>
</evidence>
<sequence>MNSLSRRLLAVAGAAALSVGLATPAQAEQWAHNDARGDVTVSSGCDDSGSNCTDAVDATQAQPDVLRVVATHTTDRVKVTARYAELGPGLTKAHVLRVVTNEGLHRHFAVVTDSGHVVVKEMDRDSDGSKVSCTGLRQSIDYTANTVAMSIPRSCLSSPRWVRVGFGTQVVRDISDLAQGYKSDDGLRSGLTASTSDLVLGPELSRG</sequence>
<protein>
    <recommendedName>
        <fullName evidence="4">Secreted protein</fullName>
    </recommendedName>
</protein>
<dbReference type="Proteomes" id="UP000655410">
    <property type="component" value="Unassembled WGS sequence"/>
</dbReference>
<gene>
    <name evidence="2" type="ORF">GCM10011584_23550</name>
</gene>
<organism evidence="2 3">
    <name type="scientific">Nocardioides phosphati</name>
    <dbReference type="NCBI Taxonomy" id="1867775"/>
    <lineage>
        <taxon>Bacteria</taxon>
        <taxon>Bacillati</taxon>
        <taxon>Actinomycetota</taxon>
        <taxon>Actinomycetes</taxon>
        <taxon>Propionibacteriales</taxon>
        <taxon>Nocardioidaceae</taxon>
        <taxon>Nocardioides</taxon>
    </lineage>
</organism>
<accession>A0ABQ2NCH4</accession>
<evidence type="ECO:0000256" key="1">
    <source>
        <dbReference type="SAM" id="SignalP"/>
    </source>
</evidence>
<proteinExistence type="predicted"/>
<keyword evidence="3" id="KW-1185">Reference proteome</keyword>
<evidence type="ECO:0000313" key="2">
    <source>
        <dbReference type="EMBL" id="GGO90837.1"/>
    </source>
</evidence>
<dbReference type="RefSeq" id="WP_188784205.1">
    <property type="nucleotide sequence ID" value="NZ_BMNI01000005.1"/>
</dbReference>
<feature type="chain" id="PRO_5046967974" description="Secreted protein" evidence="1">
    <location>
        <begin position="28"/>
        <end position="207"/>
    </location>
</feature>
<keyword evidence="1" id="KW-0732">Signal</keyword>